<proteinExistence type="predicted"/>
<feature type="region of interest" description="Disordered" evidence="1">
    <location>
        <begin position="21"/>
        <end position="82"/>
    </location>
</feature>
<dbReference type="PANTHER" id="PTHR43591:SF10">
    <property type="entry name" value="ABC TRANSMEMBRANE TYPE-1 DOMAIN-CONTAINING PROTEIN-RELATED"/>
    <property type="match status" value="1"/>
</dbReference>
<dbReference type="STRING" id="1447883.A0A2B7YRJ0"/>
<evidence type="ECO:0008006" key="4">
    <source>
        <dbReference type="Google" id="ProtNLM"/>
    </source>
</evidence>
<comment type="caution">
    <text evidence="2">The sequence shown here is derived from an EMBL/GenBank/DDBJ whole genome shotgun (WGS) entry which is preliminary data.</text>
</comment>
<protein>
    <recommendedName>
        <fullName evidence="4">Methyltransferase domain-containing protein</fullName>
    </recommendedName>
</protein>
<dbReference type="AlphaFoldDB" id="A0A2B7YRJ0"/>
<dbReference type="Proteomes" id="UP000224634">
    <property type="component" value="Unassembled WGS sequence"/>
</dbReference>
<dbReference type="EMBL" id="PDNA01000018">
    <property type="protein sequence ID" value="PGH23935.1"/>
    <property type="molecule type" value="Genomic_DNA"/>
</dbReference>
<keyword evidence="3" id="KW-1185">Reference proteome</keyword>
<evidence type="ECO:0000313" key="3">
    <source>
        <dbReference type="Proteomes" id="UP000224634"/>
    </source>
</evidence>
<gene>
    <name evidence="2" type="ORF">AJ80_01997</name>
</gene>
<dbReference type="Pfam" id="PF13489">
    <property type="entry name" value="Methyltransf_23"/>
    <property type="match status" value="1"/>
</dbReference>
<accession>A0A2B7YRJ0</accession>
<reference evidence="2 3" key="1">
    <citation type="submission" date="2017-10" db="EMBL/GenBank/DDBJ databases">
        <title>Comparative genomics in systemic dimorphic fungi from Ajellomycetaceae.</title>
        <authorList>
            <person name="Munoz J.F."/>
            <person name="Mcewen J.G."/>
            <person name="Clay O.K."/>
            <person name="Cuomo C.A."/>
        </authorList>
    </citation>
    <scope>NUCLEOTIDE SEQUENCE [LARGE SCALE GENOMIC DNA]</scope>
    <source>
        <strain evidence="2 3">UAMH7299</strain>
    </source>
</reference>
<dbReference type="OrthoDB" id="2013972at2759"/>
<dbReference type="PANTHER" id="PTHR43591">
    <property type="entry name" value="METHYLTRANSFERASE"/>
    <property type="match status" value="1"/>
</dbReference>
<dbReference type="InterPro" id="IPR029063">
    <property type="entry name" value="SAM-dependent_MTases_sf"/>
</dbReference>
<dbReference type="Gene3D" id="3.40.50.150">
    <property type="entry name" value="Vaccinia Virus protein VP39"/>
    <property type="match status" value="1"/>
</dbReference>
<evidence type="ECO:0000256" key="1">
    <source>
        <dbReference type="SAM" id="MobiDB-lite"/>
    </source>
</evidence>
<dbReference type="SUPFAM" id="SSF53335">
    <property type="entry name" value="S-adenosyl-L-methionine-dependent methyltransferases"/>
    <property type="match status" value="1"/>
</dbReference>
<dbReference type="GO" id="GO:0008168">
    <property type="term" value="F:methyltransferase activity"/>
    <property type="evidence" value="ECO:0007669"/>
    <property type="project" value="TreeGrafter"/>
</dbReference>
<evidence type="ECO:0000313" key="2">
    <source>
        <dbReference type="EMBL" id="PGH23935.1"/>
    </source>
</evidence>
<organism evidence="2 3">
    <name type="scientific">Polytolypa hystricis (strain UAMH7299)</name>
    <dbReference type="NCBI Taxonomy" id="1447883"/>
    <lineage>
        <taxon>Eukaryota</taxon>
        <taxon>Fungi</taxon>
        <taxon>Dikarya</taxon>
        <taxon>Ascomycota</taxon>
        <taxon>Pezizomycotina</taxon>
        <taxon>Eurotiomycetes</taxon>
        <taxon>Eurotiomycetidae</taxon>
        <taxon>Onygenales</taxon>
        <taxon>Onygenales incertae sedis</taxon>
        <taxon>Polytolypa</taxon>
    </lineage>
</organism>
<dbReference type="CDD" id="cd02440">
    <property type="entry name" value="AdoMet_MTases"/>
    <property type="match status" value="1"/>
</dbReference>
<sequence length="368" mass="41273">MSGLPQEKEYASAAAAATTLSMAAAEPSLTPTRIISDGAQARESPPLASLGADYNDGSQEYLEPDDNFDTDSTLGDDNASSTASLTSSVLNYQYENGRRYHAYRAGAYPLPNDETEQERMDMQHHIYQLIFGGDLYRAPLPAQVGHVLDIGCGTGIWAIDFADQHPEANVLATDLSLIQPSWVPPNLHFEVDDAELPWQYSRKFDYIHLRSMAGSIADWPRILRQAYDNLVPGGWIEVMDFETWATTDDNSLPEASSYHEFQVKLSEAAKVFGKEMNVSPQFKRFVTEAGFTSVTEELKKTPLSPWAKDKKLKKLGMYMNVQMMASIEPYSLALFSRVFEWDNNRIQALLAGVRQDLRNLDYHMYSVV</sequence>
<name>A0A2B7YRJ0_POLH7</name>